<evidence type="ECO:0000313" key="2">
    <source>
        <dbReference type="EMBL" id="XBH03555.1"/>
    </source>
</evidence>
<proteinExistence type="predicted"/>
<dbReference type="PRINTS" id="PR00313">
    <property type="entry name" value="CABNDNGRPT"/>
</dbReference>
<dbReference type="Pfam" id="PF00353">
    <property type="entry name" value="HemolysinCabind"/>
    <property type="match status" value="2"/>
</dbReference>
<dbReference type="GO" id="GO:0005509">
    <property type="term" value="F:calcium ion binding"/>
    <property type="evidence" value="ECO:0007669"/>
    <property type="project" value="InterPro"/>
</dbReference>
<accession>A0AAU7CEI8</accession>
<gene>
    <name evidence="2" type="ORF">V5E97_35405</name>
</gene>
<dbReference type="RefSeq" id="WP_406696292.1">
    <property type="nucleotide sequence ID" value="NZ_CP155447.1"/>
</dbReference>
<dbReference type="InterPro" id="IPR018511">
    <property type="entry name" value="Hemolysin-typ_Ca-bd_CS"/>
</dbReference>
<reference evidence="2" key="1">
    <citation type="submission" date="2024-05" db="EMBL/GenBank/DDBJ databases">
        <title>Planctomycetes of the genus Singulisphaera possess chitinolytic capabilities.</title>
        <authorList>
            <person name="Ivanova A."/>
        </authorList>
    </citation>
    <scope>NUCLEOTIDE SEQUENCE</scope>
    <source>
        <strain evidence="2">Ch08T</strain>
    </source>
</reference>
<name>A0AAU7CEI8_9BACT</name>
<dbReference type="InterPro" id="IPR047589">
    <property type="entry name" value="DUF11_rpt"/>
</dbReference>
<dbReference type="AlphaFoldDB" id="A0AAU7CEI8"/>
<dbReference type="InterPro" id="IPR011049">
    <property type="entry name" value="Serralysin-like_metalloprot_C"/>
</dbReference>
<dbReference type="PROSITE" id="PS00330">
    <property type="entry name" value="HEMOLYSIN_CALCIUM"/>
    <property type="match status" value="1"/>
</dbReference>
<protein>
    <recommendedName>
        <fullName evidence="1">DUF11 domain-containing protein</fullName>
    </recommendedName>
</protein>
<organism evidence="2">
    <name type="scientific">Singulisphaera sp. Ch08</name>
    <dbReference type="NCBI Taxonomy" id="3120278"/>
    <lineage>
        <taxon>Bacteria</taxon>
        <taxon>Pseudomonadati</taxon>
        <taxon>Planctomycetota</taxon>
        <taxon>Planctomycetia</taxon>
        <taxon>Isosphaerales</taxon>
        <taxon>Isosphaeraceae</taxon>
        <taxon>Singulisphaera</taxon>
    </lineage>
</organism>
<dbReference type="Pfam" id="PF01345">
    <property type="entry name" value="DUF11"/>
    <property type="match status" value="1"/>
</dbReference>
<dbReference type="NCBIfam" id="TIGR01451">
    <property type="entry name" value="B_ant_repeat"/>
    <property type="match status" value="1"/>
</dbReference>
<dbReference type="InterPro" id="IPR001434">
    <property type="entry name" value="OmcB-like_DUF11"/>
</dbReference>
<dbReference type="InterPro" id="IPR013783">
    <property type="entry name" value="Ig-like_fold"/>
</dbReference>
<sequence>MLEPLEGRDLLSVVSTLGQDGVLAIVSDSTDAVVVQCVDGLVKVDGDDPDSGAAACEEITAITITGGPEPDANLIDLRGVVPAHFPSLASLQVDGGGGRDRLIGPDLPALWILTAPDEGSLAGPALGPFATYTFTSVEDLVGGAGADTFVFGAGTSLSGVLDGGGGGDALDFGDVGDPLDVQLSGSDALGFHGTATGIGGGFEHIAILIGGTSTDRLMGEGAASTWSLDGTPSYSDGAGTLRFAGFETLQGGRGDDTFHLIGDSLGNLAAEVAGGEGDDRFLFRGIAILTGSIDGEGGRDTLDYDGFASSVAVVLTASDASGHAGAEDSSISGGGFRGVDTFVGSGLNSGPDILRGRDTPSRWTLGAISTYADGPSSSLNFSAFESLRGGSAEDRFEIASDTAASLSGGGGDDAFTFAADGVTLHGAIDGQGGRDRIDQAAFRNPTRIDMSAGTATGVPGGIRGVEDATGGDGDDTLIGDPLANALDGGPGNDRLFGGGGNDRLLGGDGSDDYVLSPGDGSRDVLIDTLGDDTLDFSTAGAGITLDLDSEAVQAVTPGGTVQLVGDFENVVGSRFTDTIALAASPGPRRVDGGPPGTRPGDTLRFDARGQAVTLTPTTITSEGFATVAYTAFEQVELINAAGTVPNSSDLSLSQSAAPDFARAGEGVAISITVTNLGPSIATRVTVVDTLPDDVSLASATASQGDCRVVGSTLICDLGSVPIGASATVTLILVPRSAGTLSNTARVRANEPDPGPVNNETTLTLTVTSATPSPPLVVEGFRRSGIHRQPTRLVLTFNQPLQPATAVDVSNYRLVGLGRDRRFGTRNDRHIAMRSVKLDPTGRVVTLTPIVRLPIRLRFQLTVAGAESVGLTSTSGRLLDGDSDGRPGGSFITRFGGWVRWLPGWMRTQLITE</sequence>
<dbReference type="Gene3D" id="2.150.10.10">
    <property type="entry name" value="Serralysin-like metalloprotease, C-terminal"/>
    <property type="match status" value="1"/>
</dbReference>
<dbReference type="EMBL" id="CP155447">
    <property type="protein sequence ID" value="XBH03555.1"/>
    <property type="molecule type" value="Genomic_DNA"/>
</dbReference>
<feature type="domain" description="DUF11" evidence="1">
    <location>
        <begin position="649"/>
        <end position="763"/>
    </location>
</feature>
<dbReference type="Gene3D" id="2.60.40.10">
    <property type="entry name" value="Immunoglobulins"/>
    <property type="match status" value="1"/>
</dbReference>
<dbReference type="InterPro" id="IPR001343">
    <property type="entry name" value="Hemolysn_Ca-bd"/>
</dbReference>
<evidence type="ECO:0000259" key="1">
    <source>
        <dbReference type="Pfam" id="PF01345"/>
    </source>
</evidence>
<dbReference type="SUPFAM" id="SSF51120">
    <property type="entry name" value="beta-Roll"/>
    <property type="match status" value="3"/>
</dbReference>